<dbReference type="GO" id="GO:0045492">
    <property type="term" value="P:xylan biosynthetic process"/>
    <property type="evidence" value="ECO:0007669"/>
    <property type="project" value="InterPro"/>
</dbReference>
<evidence type="ECO:0000256" key="3">
    <source>
        <dbReference type="ARBA" id="ARBA00022989"/>
    </source>
</evidence>
<dbReference type="GO" id="GO:0000139">
    <property type="term" value="C:Golgi membrane"/>
    <property type="evidence" value="ECO:0007669"/>
    <property type="project" value="UniProtKB-SubCell"/>
</dbReference>
<dbReference type="OrthoDB" id="1896682at2759"/>
<keyword evidence="4 5" id="KW-0472">Membrane</keyword>
<evidence type="ECO:0000256" key="1">
    <source>
        <dbReference type="ARBA" id="ARBA00004194"/>
    </source>
</evidence>
<dbReference type="Pfam" id="PF21729">
    <property type="entry name" value="IRX15_IRX15L_GXM"/>
    <property type="match status" value="1"/>
</dbReference>
<dbReference type="PANTHER" id="PTHR31444">
    <property type="entry name" value="OS11G0490100 PROTEIN"/>
    <property type="match status" value="1"/>
</dbReference>
<keyword evidence="2 5" id="KW-0812">Transmembrane</keyword>
<feature type="transmembrane region" description="Helical" evidence="5">
    <location>
        <begin position="9"/>
        <end position="29"/>
    </location>
</feature>
<comment type="subcellular location">
    <subcellularLocation>
        <location evidence="1">Golgi apparatus membrane</location>
        <topology evidence="1">Single-pass membrane protein</topology>
    </subcellularLocation>
</comment>
<dbReference type="NCBIfam" id="TIGR01627">
    <property type="entry name" value="A_thal_3515"/>
    <property type="match status" value="1"/>
</dbReference>
<protein>
    <submittedName>
        <fullName evidence="6">Uncharacterized protein</fullName>
    </submittedName>
</protein>
<name>A0A7I8KEQ3_SPIIN</name>
<dbReference type="EMBL" id="LR746268">
    <property type="protein sequence ID" value="CAA7396259.1"/>
    <property type="molecule type" value="Genomic_DNA"/>
</dbReference>
<keyword evidence="3 5" id="KW-1133">Transmembrane helix</keyword>
<gene>
    <name evidence="6" type="ORF">SI8410_05006922</name>
</gene>
<dbReference type="AlphaFoldDB" id="A0A7I8KEQ3"/>
<evidence type="ECO:0000256" key="5">
    <source>
        <dbReference type="SAM" id="Phobius"/>
    </source>
</evidence>
<sequence length="289" mass="31961">MWALAGKPWYVAIAAMVLVIGGLSISSFVRSGDRALLCSFSAANNPGVRFSAPAGGAPVKGAQLTETILHYATSGITPQQSWAEINITLTVLRERAPCNFLVFGLGFDSLMWSAFNAGGKTLFLEEDPKWVDTVLKGDKSHFLRAHTVKYPTQLQQSNELLRSYKSEPGCLPPKTFLKGNRRCRLALPDLPQEVYETEWDLVMVDAPKGYFNEAPGRMGAIYSAAVMARNRKGKGLTDVFLHDVNRPVERTYATEFLCKKNLVDGTGRLWHFRIPPVRDEGAEATKSFC</sequence>
<evidence type="ECO:0000256" key="2">
    <source>
        <dbReference type="ARBA" id="ARBA00022692"/>
    </source>
</evidence>
<keyword evidence="7" id="KW-1185">Reference proteome</keyword>
<accession>A0A7I8KEQ3</accession>
<evidence type="ECO:0000313" key="7">
    <source>
        <dbReference type="Proteomes" id="UP000663760"/>
    </source>
</evidence>
<organism evidence="6 7">
    <name type="scientific">Spirodela intermedia</name>
    <name type="common">Intermediate duckweed</name>
    <dbReference type="NCBI Taxonomy" id="51605"/>
    <lineage>
        <taxon>Eukaryota</taxon>
        <taxon>Viridiplantae</taxon>
        <taxon>Streptophyta</taxon>
        <taxon>Embryophyta</taxon>
        <taxon>Tracheophyta</taxon>
        <taxon>Spermatophyta</taxon>
        <taxon>Magnoliopsida</taxon>
        <taxon>Liliopsida</taxon>
        <taxon>Araceae</taxon>
        <taxon>Lemnoideae</taxon>
        <taxon>Spirodela</taxon>
    </lineage>
</organism>
<dbReference type="Proteomes" id="UP000663760">
    <property type="component" value="Chromosome 5"/>
</dbReference>
<evidence type="ECO:0000256" key="4">
    <source>
        <dbReference type="ARBA" id="ARBA00023136"/>
    </source>
</evidence>
<evidence type="ECO:0000313" key="6">
    <source>
        <dbReference type="EMBL" id="CAA7396259.1"/>
    </source>
</evidence>
<proteinExistence type="predicted"/>
<dbReference type="InterPro" id="IPR006514">
    <property type="entry name" value="IRX15/GXM/AGM"/>
</dbReference>
<reference evidence="6" key="1">
    <citation type="submission" date="2020-02" db="EMBL/GenBank/DDBJ databases">
        <authorList>
            <person name="Scholz U."/>
            <person name="Mascher M."/>
            <person name="Fiebig A."/>
        </authorList>
    </citation>
    <scope>NUCLEOTIDE SEQUENCE</scope>
</reference>